<dbReference type="EMBL" id="CAMXCT010002097">
    <property type="protein sequence ID" value="CAI3995610.1"/>
    <property type="molecule type" value="Genomic_DNA"/>
</dbReference>
<dbReference type="Pfam" id="PF02792">
    <property type="entry name" value="Mago_nashi"/>
    <property type="match status" value="1"/>
</dbReference>
<name>A0A9P1CQ24_9DINO</name>
<evidence type="ECO:0000256" key="1">
    <source>
        <dbReference type="ARBA" id="ARBA00004123"/>
    </source>
</evidence>
<comment type="subcellular location">
    <subcellularLocation>
        <location evidence="1">Nucleus</location>
    </subcellularLocation>
</comment>
<gene>
    <name evidence="5" type="ORF">C1SCF055_LOCUS22147</name>
</gene>
<dbReference type="SUPFAM" id="SSF54236">
    <property type="entry name" value="Ubiquitin-like"/>
    <property type="match status" value="1"/>
</dbReference>
<protein>
    <submittedName>
        <fullName evidence="6">Protein mago nashi</fullName>
    </submittedName>
</protein>
<dbReference type="Gene3D" id="3.10.20.90">
    <property type="entry name" value="Phosphatidylinositol 3-kinase Catalytic Subunit, Chain A, domain 1"/>
    <property type="match status" value="1"/>
</dbReference>
<feature type="domain" description="Ubiquitin-like" evidence="4">
    <location>
        <begin position="29"/>
        <end position="94"/>
    </location>
</feature>
<evidence type="ECO:0000313" key="5">
    <source>
        <dbReference type="EMBL" id="CAI3995610.1"/>
    </source>
</evidence>
<dbReference type="PANTHER" id="PTHR12638:SF0">
    <property type="entry name" value="MAGO HOMOLOG, EXON JUNCTION COMPLEX SUBUNIT-RELATED"/>
    <property type="match status" value="1"/>
</dbReference>
<sequence length="260" mass="29628">MRTHVKLVSRAELQGRGRSRSHGRHEAIVPVEVQILNAFTGESSFSITAQSSWSISNLRSEIARLRQVVLSSGSELRLLMDTKILKDNELLKNLCATGELELRMLEVPEDFYVRYFAKMVVGGGRDQEFQEFEFCSNGRFRFARNFLQGGFFEGKQLRKECFLSQASLRVLKGLVLKSGILQMDDSQWPAPTRESRQEIEIKCQGIHVVFATKLHWSLPHIDAGRKCAHVREMSEFDELAEEIKGFGKSILNFFGIPRSS</sequence>
<dbReference type="SUPFAM" id="SSF89817">
    <property type="entry name" value="Mago nashi protein"/>
    <property type="match status" value="1"/>
</dbReference>
<comment type="similarity">
    <text evidence="2">Belongs to the mago nashi family.</text>
</comment>
<proteinExistence type="inferred from homology"/>
<accession>A0A9P1CQ24</accession>
<keyword evidence="3" id="KW-0539">Nucleus</keyword>
<dbReference type="InterPro" id="IPR000626">
    <property type="entry name" value="Ubiquitin-like_dom"/>
</dbReference>
<dbReference type="InterPro" id="IPR029071">
    <property type="entry name" value="Ubiquitin-like_domsf"/>
</dbReference>
<evidence type="ECO:0000313" key="7">
    <source>
        <dbReference type="Proteomes" id="UP001152797"/>
    </source>
</evidence>
<dbReference type="InterPro" id="IPR036605">
    <property type="entry name" value="Mago_nashi_sf"/>
</dbReference>
<dbReference type="EMBL" id="CAMXCT030002097">
    <property type="protein sequence ID" value="CAL4782922.1"/>
    <property type="molecule type" value="Genomic_DNA"/>
</dbReference>
<dbReference type="OrthoDB" id="432510at2759"/>
<evidence type="ECO:0000256" key="3">
    <source>
        <dbReference type="ARBA" id="ARBA00023242"/>
    </source>
</evidence>
<dbReference type="GO" id="GO:0035145">
    <property type="term" value="C:exon-exon junction complex"/>
    <property type="evidence" value="ECO:0007669"/>
    <property type="project" value="InterPro"/>
</dbReference>
<reference evidence="6 7" key="2">
    <citation type="submission" date="2024-05" db="EMBL/GenBank/DDBJ databases">
        <authorList>
            <person name="Chen Y."/>
            <person name="Shah S."/>
            <person name="Dougan E. K."/>
            <person name="Thang M."/>
            <person name="Chan C."/>
        </authorList>
    </citation>
    <scope>NUCLEOTIDE SEQUENCE [LARGE SCALE GENOMIC DNA]</scope>
</reference>
<dbReference type="EMBL" id="CAMXCT020002097">
    <property type="protein sequence ID" value="CAL1148985.1"/>
    <property type="molecule type" value="Genomic_DNA"/>
</dbReference>
<keyword evidence="7" id="KW-1185">Reference proteome</keyword>
<dbReference type="PROSITE" id="PS50053">
    <property type="entry name" value="UBIQUITIN_2"/>
    <property type="match status" value="1"/>
</dbReference>
<dbReference type="Proteomes" id="UP001152797">
    <property type="component" value="Unassembled WGS sequence"/>
</dbReference>
<evidence type="ECO:0000256" key="2">
    <source>
        <dbReference type="ARBA" id="ARBA00009270"/>
    </source>
</evidence>
<comment type="caution">
    <text evidence="5">The sequence shown here is derived from an EMBL/GenBank/DDBJ whole genome shotgun (WGS) entry which is preliminary data.</text>
</comment>
<dbReference type="AlphaFoldDB" id="A0A9P1CQ24"/>
<evidence type="ECO:0000313" key="6">
    <source>
        <dbReference type="EMBL" id="CAL4782922.1"/>
    </source>
</evidence>
<dbReference type="InterPro" id="IPR004023">
    <property type="entry name" value="Mago_nashi"/>
</dbReference>
<dbReference type="PANTHER" id="PTHR12638">
    <property type="entry name" value="PROTEIN MAGO NASHI HOMOLOG"/>
    <property type="match status" value="1"/>
</dbReference>
<dbReference type="Gene3D" id="3.30.1560.10">
    <property type="entry name" value="Mago nashi"/>
    <property type="match status" value="1"/>
</dbReference>
<reference evidence="5" key="1">
    <citation type="submission" date="2022-10" db="EMBL/GenBank/DDBJ databases">
        <authorList>
            <person name="Chen Y."/>
            <person name="Dougan E. K."/>
            <person name="Chan C."/>
            <person name="Rhodes N."/>
            <person name="Thang M."/>
        </authorList>
    </citation>
    <scope>NUCLEOTIDE SEQUENCE</scope>
</reference>
<dbReference type="GO" id="GO:0008380">
    <property type="term" value="P:RNA splicing"/>
    <property type="evidence" value="ECO:0007669"/>
    <property type="project" value="InterPro"/>
</dbReference>
<evidence type="ECO:0000259" key="4">
    <source>
        <dbReference type="PROSITE" id="PS50053"/>
    </source>
</evidence>
<organism evidence="5">
    <name type="scientific">Cladocopium goreaui</name>
    <dbReference type="NCBI Taxonomy" id="2562237"/>
    <lineage>
        <taxon>Eukaryota</taxon>
        <taxon>Sar</taxon>
        <taxon>Alveolata</taxon>
        <taxon>Dinophyceae</taxon>
        <taxon>Suessiales</taxon>
        <taxon>Symbiodiniaceae</taxon>
        <taxon>Cladocopium</taxon>
    </lineage>
</organism>